<keyword evidence="1" id="KW-0812">Transmembrane</keyword>
<dbReference type="OrthoDB" id="3394136at2"/>
<reference evidence="2 3" key="1">
    <citation type="submission" date="2019-09" db="EMBL/GenBank/DDBJ databases">
        <title>Actinomadura physcomitrii sp. nov., a novel actinomycete isolated from moss [Physcomitrium sphaericum (Ludw) Fuernr].</title>
        <authorList>
            <person name="Liu C."/>
            <person name="Zhuang X."/>
        </authorList>
    </citation>
    <scope>NUCLEOTIDE SEQUENCE [LARGE SCALE GENOMIC DNA]</scope>
    <source>
        <strain evidence="2 3">CYP1-1B</strain>
    </source>
</reference>
<sequence>MPHSRFFVTGLALAGLLGLGDLATWLFGVGGDGQPPAAAAAVITAIGAVTLAGAVLAWRGRRGGLIAVLVTRILSALATVPAFGDDGVSTANLVLLAAGLVLTAAAIVLLWPSLRRPAATTP</sequence>
<dbReference type="RefSeq" id="WP_151543018.1">
    <property type="nucleotide sequence ID" value="NZ_WBMR01000090.1"/>
</dbReference>
<keyword evidence="1" id="KW-1133">Transmembrane helix</keyword>
<comment type="caution">
    <text evidence="2">The sequence shown here is derived from an EMBL/GenBank/DDBJ whole genome shotgun (WGS) entry which is preliminary data.</text>
</comment>
<keyword evidence="1" id="KW-0472">Membrane</keyword>
<dbReference type="AlphaFoldDB" id="A0A6L3VMZ9"/>
<name>A0A6L3VMZ9_9ACTN</name>
<dbReference type="EMBL" id="WBMR01000090">
    <property type="protein sequence ID" value="KAB2374838.1"/>
    <property type="molecule type" value="Genomic_DNA"/>
</dbReference>
<evidence type="ECO:0000313" key="2">
    <source>
        <dbReference type="EMBL" id="KAB2374838.1"/>
    </source>
</evidence>
<feature type="transmembrane region" description="Helical" evidence="1">
    <location>
        <begin position="38"/>
        <end position="58"/>
    </location>
</feature>
<evidence type="ECO:0000256" key="1">
    <source>
        <dbReference type="SAM" id="Phobius"/>
    </source>
</evidence>
<gene>
    <name evidence="2" type="ORF">F9B16_27055</name>
</gene>
<feature type="transmembrane region" description="Helical" evidence="1">
    <location>
        <begin position="90"/>
        <end position="111"/>
    </location>
</feature>
<protein>
    <submittedName>
        <fullName evidence="2">Uncharacterized protein</fullName>
    </submittedName>
</protein>
<proteinExistence type="predicted"/>
<organism evidence="2 3">
    <name type="scientific">Actinomadura montaniterrae</name>
    <dbReference type="NCBI Taxonomy" id="1803903"/>
    <lineage>
        <taxon>Bacteria</taxon>
        <taxon>Bacillati</taxon>
        <taxon>Actinomycetota</taxon>
        <taxon>Actinomycetes</taxon>
        <taxon>Streptosporangiales</taxon>
        <taxon>Thermomonosporaceae</taxon>
        <taxon>Actinomadura</taxon>
    </lineage>
</organism>
<dbReference type="Proteomes" id="UP000483004">
    <property type="component" value="Unassembled WGS sequence"/>
</dbReference>
<feature type="transmembrane region" description="Helical" evidence="1">
    <location>
        <begin position="65"/>
        <end position="84"/>
    </location>
</feature>
<accession>A0A6L3VMZ9</accession>
<evidence type="ECO:0000313" key="3">
    <source>
        <dbReference type="Proteomes" id="UP000483004"/>
    </source>
</evidence>
<keyword evidence="3" id="KW-1185">Reference proteome</keyword>